<comment type="cofactor">
    <cofactor evidence="8">
        <name>a divalent metal cation</name>
        <dbReference type="ChEBI" id="CHEBI:60240"/>
    </cofactor>
    <text evidence="8">Binds 2 divalent metal cations per subunit.</text>
</comment>
<evidence type="ECO:0000256" key="5">
    <source>
        <dbReference type="ARBA" id="ARBA00022801"/>
    </source>
</evidence>
<dbReference type="InterPro" id="IPR051464">
    <property type="entry name" value="Peptidase_M42_aminopept"/>
</dbReference>
<dbReference type="Gene3D" id="3.40.630.10">
    <property type="entry name" value="Zn peptidases"/>
    <property type="match status" value="1"/>
</dbReference>
<dbReference type="InterPro" id="IPR008007">
    <property type="entry name" value="Peptidase_M42"/>
</dbReference>
<comment type="similarity">
    <text evidence="1 6">Belongs to the peptidase M42 family.</text>
</comment>
<feature type="binding site" evidence="8">
    <location>
        <position position="214"/>
    </location>
    <ligand>
        <name>Zn(2+)</name>
        <dbReference type="ChEBI" id="CHEBI:29105"/>
        <label>2</label>
    </ligand>
</feature>
<dbReference type="GO" id="GO:0046872">
    <property type="term" value="F:metal ion binding"/>
    <property type="evidence" value="ECO:0007669"/>
    <property type="project" value="UniProtKB-UniRule"/>
</dbReference>
<evidence type="ECO:0000256" key="1">
    <source>
        <dbReference type="ARBA" id="ARBA00006272"/>
    </source>
</evidence>
<evidence type="ECO:0000256" key="8">
    <source>
        <dbReference type="PIRSR" id="PIRSR001123-2"/>
    </source>
</evidence>
<proteinExistence type="inferred from homology"/>
<dbReference type="GO" id="GO:0004177">
    <property type="term" value="F:aminopeptidase activity"/>
    <property type="evidence" value="ECO:0007669"/>
    <property type="project" value="UniProtKB-UniRule"/>
</dbReference>
<feature type="binding site" evidence="8">
    <location>
        <position position="181"/>
    </location>
    <ligand>
        <name>Zn(2+)</name>
        <dbReference type="ChEBI" id="CHEBI:29105"/>
        <label>1</label>
    </ligand>
</feature>
<gene>
    <name evidence="9" type="ORF">ENU72_00460</name>
</gene>
<dbReference type="Pfam" id="PF05343">
    <property type="entry name" value="Peptidase_M42"/>
    <property type="match status" value="1"/>
</dbReference>
<dbReference type="SUPFAM" id="SSF53187">
    <property type="entry name" value="Zn-dependent exopeptidases"/>
    <property type="match status" value="1"/>
</dbReference>
<feature type="binding site" evidence="8">
    <location>
        <position position="66"/>
    </location>
    <ligand>
        <name>Zn(2+)</name>
        <dbReference type="ChEBI" id="CHEBI:29105"/>
        <label>1</label>
    </ligand>
</feature>
<keyword evidence="3" id="KW-0645">Protease</keyword>
<sequence>MVDRTEKLLKDITEASGLPGFEDEVREIIKNEFKKFADEILYDKLGSIIAVKKGERERPRIGFFAHMDEIGLMVKGFTKGYVKFAPLGGWWSATLIGQRVKVKTDKGEFYGVIGAVPPHLLKKEEAQKLPDIDDLYIDFGVEEKKFDPQKKLGIKIGDPIIPVSEFKILGNKNIYMAKAFDDRVGCALLIRILEEIKNKKIPGTAYFVATVQEEVGLRGAATSPWVFEPDIAIALDVSLTEDTPGAKTETEAKLGGGAAIVSLDYTMVSHKKLRDFLVKVAEKYKIKYHLVTVIRGGYDTGRVHLFKEGVPSSIIGIPSRYVHGFNSMIHRKDFDNALNLCINFLKEFDEKKFKEITSY</sequence>
<evidence type="ECO:0000256" key="2">
    <source>
        <dbReference type="ARBA" id="ARBA00022438"/>
    </source>
</evidence>
<name>A0A7V3ZSS8_UNCW3</name>
<evidence type="ECO:0000313" key="9">
    <source>
        <dbReference type="EMBL" id="HGK53484.1"/>
    </source>
</evidence>
<keyword evidence="2" id="KW-0031">Aminopeptidase</keyword>
<keyword evidence="5" id="KW-0378">Hydrolase</keyword>
<feature type="active site" description="Proton acceptor" evidence="7">
    <location>
        <position position="213"/>
    </location>
</feature>
<reference evidence="9" key="1">
    <citation type="journal article" date="2020" name="mSystems">
        <title>Genome- and Community-Level Interaction Insights into Carbon Utilization and Element Cycling Functions of Hydrothermarchaeota in Hydrothermal Sediment.</title>
        <authorList>
            <person name="Zhou Z."/>
            <person name="Liu Y."/>
            <person name="Xu W."/>
            <person name="Pan J."/>
            <person name="Luo Z.H."/>
            <person name="Li M."/>
        </authorList>
    </citation>
    <scope>NUCLEOTIDE SEQUENCE [LARGE SCALE GENOMIC DNA]</scope>
    <source>
        <strain evidence="9">SpSt-695</strain>
    </source>
</reference>
<protein>
    <submittedName>
        <fullName evidence="9">M42 family peptidase</fullName>
    </submittedName>
</protein>
<keyword evidence="4 8" id="KW-0479">Metal-binding</keyword>
<comment type="caution">
    <text evidence="9">The sequence shown here is derived from an EMBL/GenBank/DDBJ whole genome shotgun (WGS) entry which is preliminary data.</text>
</comment>
<evidence type="ECO:0000256" key="7">
    <source>
        <dbReference type="PIRSR" id="PIRSR001123-1"/>
    </source>
</evidence>
<feature type="binding site" evidence="8">
    <location>
        <position position="236"/>
    </location>
    <ligand>
        <name>Zn(2+)</name>
        <dbReference type="ChEBI" id="CHEBI:29105"/>
        <label>1</label>
    </ligand>
</feature>
<dbReference type="InterPro" id="IPR023367">
    <property type="entry name" value="Peptidase_M42_dom2"/>
</dbReference>
<evidence type="ECO:0000256" key="4">
    <source>
        <dbReference type="ARBA" id="ARBA00022723"/>
    </source>
</evidence>
<evidence type="ECO:0000256" key="3">
    <source>
        <dbReference type="ARBA" id="ARBA00022670"/>
    </source>
</evidence>
<dbReference type="EMBL" id="DTDP01000016">
    <property type="protein sequence ID" value="HGK53484.1"/>
    <property type="molecule type" value="Genomic_DNA"/>
</dbReference>
<evidence type="ECO:0000256" key="6">
    <source>
        <dbReference type="PIRNR" id="PIRNR001123"/>
    </source>
</evidence>
<dbReference type="SUPFAM" id="SSF101821">
    <property type="entry name" value="Aminopeptidase/glucanase lid domain"/>
    <property type="match status" value="1"/>
</dbReference>
<organism evidence="9">
    <name type="scientific">candidate division WOR-3 bacterium</name>
    <dbReference type="NCBI Taxonomy" id="2052148"/>
    <lineage>
        <taxon>Bacteria</taxon>
        <taxon>Bacteria division WOR-3</taxon>
    </lineage>
</organism>
<accession>A0A7V3ZSS8</accession>
<dbReference type="PANTHER" id="PTHR32481:SF0">
    <property type="entry name" value="AMINOPEPTIDASE YPDE-RELATED"/>
    <property type="match status" value="1"/>
</dbReference>
<feature type="binding site" evidence="8">
    <location>
        <position position="323"/>
    </location>
    <ligand>
        <name>Zn(2+)</name>
        <dbReference type="ChEBI" id="CHEBI:29105"/>
        <label>2</label>
    </ligand>
</feature>
<feature type="binding site" evidence="8">
    <location>
        <position position="181"/>
    </location>
    <ligand>
        <name>Zn(2+)</name>
        <dbReference type="ChEBI" id="CHEBI:29105"/>
        <label>2</label>
    </ligand>
</feature>
<dbReference type="PANTHER" id="PTHR32481">
    <property type="entry name" value="AMINOPEPTIDASE"/>
    <property type="match status" value="1"/>
</dbReference>
<dbReference type="GO" id="GO:0006508">
    <property type="term" value="P:proteolysis"/>
    <property type="evidence" value="ECO:0007669"/>
    <property type="project" value="UniProtKB-KW"/>
</dbReference>
<dbReference type="AlphaFoldDB" id="A0A7V3ZSS8"/>
<dbReference type="CDD" id="cd05656">
    <property type="entry name" value="M42_Frv"/>
    <property type="match status" value="1"/>
</dbReference>
<dbReference type="Gene3D" id="2.40.30.40">
    <property type="entry name" value="Peptidase M42, domain 2"/>
    <property type="match status" value="1"/>
</dbReference>
<dbReference type="PIRSF" id="PIRSF001123">
    <property type="entry name" value="PepA_GA"/>
    <property type="match status" value="1"/>
</dbReference>